<feature type="non-terminal residue" evidence="1">
    <location>
        <position position="1"/>
    </location>
</feature>
<dbReference type="AlphaFoldDB" id="A0A382W8T5"/>
<gene>
    <name evidence="1" type="ORF">METZ01_LOCUS408087</name>
</gene>
<feature type="non-terminal residue" evidence="1">
    <location>
        <position position="39"/>
    </location>
</feature>
<evidence type="ECO:0000313" key="1">
    <source>
        <dbReference type="EMBL" id="SVD55233.1"/>
    </source>
</evidence>
<organism evidence="1">
    <name type="scientific">marine metagenome</name>
    <dbReference type="NCBI Taxonomy" id="408172"/>
    <lineage>
        <taxon>unclassified sequences</taxon>
        <taxon>metagenomes</taxon>
        <taxon>ecological metagenomes</taxon>
    </lineage>
</organism>
<protein>
    <submittedName>
        <fullName evidence="1">Uncharacterized protein</fullName>
    </submittedName>
</protein>
<accession>A0A382W8T5</accession>
<name>A0A382W8T5_9ZZZZ</name>
<dbReference type="EMBL" id="UINC01157957">
    <property type="protein sequence ID" value="SVD55233.1"/>
    <property type="molecule type" value="Genomic_DNA"/>
</dbReference>
<proteinExistence type="predicted"/>
<sequence>EGAAYFSARNNIPIIPVALSGTDQISKKLKRLQRPKVSV</sequence>
<reference evidence="1" key="1">
    <citation type="submission" date="2018-05" db="EMBL/GenBank/DDBJ databases">
        <authorList>
            <person name="Lanie J.A."/>
            <person name="Ng W.-L."/>
            <person name="Kazmierczak K.M."/>
            <person name="Andrzejewski T.M."/>
            <person name="Davidsen T.M."/>
            <person name="Wayne K.J."/>
            <person name="Tettelin H."/>
            <person name="Glass J.I."/>
            <person name="Rusch D."/>
            <person name="Podicherti R."/>
            <person name="Tsui H.-C.T."/>
            <person name="Winkler M.E."/>
        </authorList>
    </citation>
    <scope>NUCLEOTIDE SEQUENCE</scope>
</reference>